<comment type="caution">
    <text evidence="5">The sequence shown here is derived from an EMBL/GenBank/DDBJ whole genome shotgun (WGS) entry which is preliminary data.</text>
</comment>
<proteinExistence type="predicted"/>
<dbReference type="Gene3D" id="1.10.10.60">
    <property type="entry name" value="Homeodomain-like"/>
    <property type="match status" value="1"/>
</dbReference>
<dbReference type="InterPro" id="IPR009057">
    <property type="entry name" value="Homeodomain-like_sf"/>
</dbReference>
<accession>A0ABN0TPT7</accession>
<feature type="domain" description="HTH araC/xylS-type" evidence="4">
    <location>
        <begin position="237"/>
        <end position="335"/>
    </location>
</feature>
<evidence type="ECO:0000313" key="6">
    <source>
        <dbReference type="Proteomes" id="UP001501176"/>
    </source>
</evidence>
<dbReference type="Proteomes" id="UP001501176">
    <property type="component" value="Unassembled WGS sequence"/>
</dbReference>
<dbReference type="SMART" id="SM00342">
    <property type="entry name" value="HTH_ARAC"/>
    <property type="match status" value="1"/>
</dbReference>
<dbReference type="CDD" id="cd03137">
    <property type="entry name" value="GATase1_AraC_1"/>
    <property type="match status" value="1"/>
</dbReference>
<dbReference type="InterPro" id="IPR002818">
    <property type="entry name" value="DJ-1/PfpI"/>
</dbReference>
<evidence type="ECO:0000313" key="5">
    <source>
        <dbReference type="EMBL" id="GAA0227067.1"/>
    </source>
</evidence>
<protein>
    <submittedName>
        <fullName evidence="5">Helix-turn-helix domain-containing protein</fullName>
    </submittedName>
</protein>
<dbReference type="EMBL" id="BAAAFN010000011">
    <property type="protein sequence ID" value="GAA0227067.1"/>
    <property type="molecule type" value="Genomic_DNA"/>
</dbReference>
<dbReference type="Pfam" id="PF01965">
    <property type="entry name" value="DJ-1_PfpI"/>
    <property type="match status" value="1"/>
</dbReference>
<evidence type="ECO:0000256" key="3">
    <source>
        <dbReference type="ARBA" id="ARBA00023163"/>
    </source>
</evidence>
<dbReference type="PROSITE" id="PS01124">
    <property type="entry name" value="HTH_ARAC_FAMILY_2"/>
    <property type="match status" value="1"/>
</dbReference>
<dbReference type="PROSITE" id="PS00041">
    <property type="entry name" value="HTH_ARAC_FAMILY_1"/>
    <property type="match status" value="1"/>
</dbReference>
<dbReference type="InterPro" id="IPR018062">
    <property type="entry name" value="HTH_AraC-typ_CS"/>
</dbReference>
<dbReference type="PANTHER" id="PTHR43130">
    <property type="entry name" value="ARAC-FAMILY TRANSCRIPTIONAL REGULATOR"/>
    <property type="match status" value="1"/>
</dbReference>
<dbReference type="SUPFAM" id="SSF46689">
    <property type="entry name" value="Homeodomain-like"/>
    <property type="match status" value="2"/>
</dbReference>
<dbReference type="SUPFAM" id="SSF52317">
    <property type="entry name" value="Class I glutamine amidotransferase-like"/>
    <property type="match status" value="1"/>
</dbReference>
<keyword evidence="1" id="KW-0805">Transcription regulation</keyword>
<gene>
    <name evidence="5" type="ORF">GCM10009125_15070</name>
</gene>
<sequence length="342" mass="36382">MQDFDSAAHEAKPLDADGAGAAVPRIAVVAFDGMTPFHLSVPSLVFGLKSGAGGDVMGFDVRVCAVDPPPLRTTGGFSITPEHDLTELERADWVIVPTWHDDCRPAPDALIRALRLAGERGAGLVGLCLGAFPLAQAGLLDGLRATTHWAYADRLARGHPRIRVEREALYVDEGRVLTSAGVAAGLDCCLHLLGRLGGVGAASRAARRLVVAPHRDGGQAQFIERPMPASAGEGRLARVLGWAAAHVQEPHTIDSLAARAAMSRRSFTRHFQQATGTSLKQWLLALRLARARELLEGGVLPVDAVAQAAGFGSALSLRQHFRARLRTTPTAYRRAFQASRGS</sequence>
<evidence type="ECO:0000256" key="2">
    <source>
        <dbReference type="ARBA" id="ARBA00023125"/>
    </source>
</evidence>
<reference evidence="5 6" key="1">
    <citation type="journal article" date="2019" name="Int. J. Syst. Evol. Microbiol.">
        <title>The Global Catalogue of Microorganisms (GCM) 10K type strain sequencing project: providing services to taxonomists for standard genome sequencing and annotation.</title>
        <authorList>
            <consortium name="The Broad Institute Genomics Platform"/>
            <consortium name="The Broad Institute Genome Sequencing Center for Infectious Disease"/>
            <person name="Wu L."/>
            <person name="Ma J."/>
        </authorList>
    </citation>
    <scope>NUCLEOTIDE SEQUENCE [LARGE SCALE GENOMIC DNA]</scope>
    <source>
        <strain evidence="5 6">JCM 16240</strain>
    </source>
</reference>
<dbReference type="InterPro" id="IPR052158">
    <property type="entry name" value="INH-QAR"/>
</dbReference>
<dbReference type="Gene3D" id="3.40.50.880">
    <property type="match status" value="1"/>
</dbReference>
<name>A0ABN0TPT7_9BURK</name>
<dbReference type="PANTHER" id="PTHR43130:SF3">
    <property type="entry name" value="HTH-TYPE TRANSCRIPTIONAL REGULATOR RV1931C"/>
    <property type="match status" value="1"/>
</dbReference>
<keyword evidence="3" id="KW-0804">Transcription</keyword>
<keyword evidence="6" id="KW-1185">Reference proteome</keyword>
<evidence type="ECO:0000259" key="4">
    <source>
        <dbReference type="PROSITE" id="PS01124"/>
    </source>
</evidence>
<keyword evidence="2" id="KW-0238">DNA-binding</keyword>
<dbReference type="Pfam" id="PF12833">
    <property type="entry name" value="HTH_18"/>
    <property type="match status" value="1"/>
</dbReference>
<organism evidence="5 6">
    <name type="scientific">Castellaniella daejeonensis</name>
    <dbReference type="NCBI Taxonomy" id="659013"/>
    <lineage>
        <taxon>Bacteria</taxon>
        <taxon>Pseudomonadati</taxon>
        <taxon>Pseudomonadota</taxon>
        <taxon>Betaproteobacteria</taxon>
        <taxon>Burkholderiales</taxon>
        <taxon>Alcaligenaceae</taxon>
        <taxon>Castellaniella</taxon>
    </lineage>
</organism>
<dbReference type="InterPro" id="IPR018060">
    <property type="entry name" value="HTH_AraC"/>
</dbReference>
<dbReference type="RefSeq" id="WP_425545207.1">
    <property type="nucleotide sequence ID" value="NZ_BAAAFN010000011.1"/>
</dbReference>
<evidence type="ECO:0000256" key="1">
    <source>
        <dbReference type="ARBA" id="ARBA00023015"/>
    </source>
</evidence>
<dbReference type="InterPro" id="IPR029062">
    <property type="entry name" value="Class_I_gatase-like"/>
</dbReference>